<proteinExistence type="predicted"/>
<protein>
    <submittedName>
        <fullName evidence="1">Uncharacterized protein</fullName>
    </submittedName>
</protein>
<sequence>MGLQMVTNSKIALVETLDATDFEVTFNFLNCHQLNEDARRNVLSHAQQIIWLLALKALYQLPKVSAIPPAPSHTL</sequence>
<evidence type="ECO:0000313" key="1">
    <source>
        <dbReference type="EMBL" id="MBX53187.1"/>
    </source>
</evidence>
<organism evidence="1">
    <name type="scientific">Rhizophora mucronata</name>
    <name type="common">Asiatic mangrove</name>
    <dbReference type="NCBI Taxonomy" id="61149"/>
    <lineage>
        <taxon>Eukaryota</taxon>
        <taxon>Viridiplantae</taxon>
        <taxon>Streptophyta</taxon>
        <taxon>Embryophyta</taxon>
        <taxon>Tracheophyta</taxon>
        <taxon>Spermatophyta</taxon>
        <taxon>Magnoliopsida</taxon>
        <taxon>eudicotyledons</taxon>
        <taxon>Gunneridae</taxon>
        <taxon>Pentapetalae</taxon>
        <taxon>rosids</taxon>
        <taxon>fabids</taxon>
        <taxon>Malpighiales</taxon>
        <taxon>Rhizophoraceae</taxon>
        <taxon>Rhizophora</taxon>
    </lineage>
</organism>
<accession>A0A2P2PEL3</accession>
<dbReference type="AlphaFoldDB" id="A0A2P2PEL3"/>
<reference evidence="1" key="1">
    <citation type="submission" date="2018-02" db="EMBL/GenBank/DDBJ databases">
        <title>Rhizophora mucronata_Transcriptome.</title>
        <authorList>
            <person name="Meera S.P."/>
            <person name="Sreeshan A."/>
            <person name="Augustine A."/>
        </authorList>
    </citation>
    <scope>NUCLEOTIDE SEQUENCE</scope>
    <source>
        <tissue evidence="1">Leaf</tissue>
    </source>
</reference>
<dbReference type="EMBL" id="GGEC01072703">
    <property type="protein sequence ID" value="MBX53187.1"/>
    <property type="molecule type" value="Transcribed_RNA"/>
</dbReference>
<name>A0A2P2PEL3_RHIMU</name>